<sequence length="382" mass="40866">MRRLGTVVLVSALVAVVPLASTPKVEAADQATTAFPSLTVTKLVGGLDIPWDVKELPGGRLLIGERTKKRLIVWHNSAKHVLNFPANIWASGETGLMGLAVDPNFSANRRIYTCQGGYTSNGGHDVRVVAWRMSAAYTSVEKVRTMVSGFPTSSGRHGGCRLLVDGNAIYVGTGDAAIGTNPQNKYSLGGKTLRMSRTTGAPYPGNPFISSSNHNARYVYTYGHRNVQGLARRYDGTIWSVEQGTDRDDEVNLLKRGGNYGYNPVPGYNESVPMTDFKLPGAQIGAKWSSGDPTLATSGGTFVSGAPWGDYRGMLAVAALKASRVVFLKFDGSGALVSTRTPSELESFGRLRSITVASNYDLLITTSNGSGGDYVLRVHPQN</sequence>
<feature type="chain" id="PRO_5017924006" evidence="1">
    <location>
        <begin position="28"/>
        <end position="382"/>
    </location>
</feature>
<dbReference type="Gene3D" id="2.120.10.30">
    <property type="entry name" value="TolB, C-terminal domain"/>
    <property type="match status" value="1"/>
</dbReference>
<dbReference type="PANTHER" id="PTHR19328">
    <property type="entry name" value="HEDGEHOG-INTERACTING PROTEIN"/>
    <property type="match status" value="1"/>
</dbReference>
<dbReference type="OrthoDB" id="9770043at2"/>
<reference evidence="3 4" key="1">
    <citation type="submission" date="2018-11" db="EMBL/GenBank/DDBJ databases">
        <authorList>
            <person name="Li F."/>
        </authorList>
    </citation>
    <scope>NUCLEOTIDE SEQUENCE [LARGE SCALE GENOMIC DNA]</scope>
    <source>
        <strain evidence="3 4">KIS18-7</strain>
    </source>
</reference>
<keyword evidence="1" id="KW-0732">Signal</keyword>
<gene>
    <name evidence="3" type="ORF">EFL95_07790</name>
</gene>
<keyword evidence="4" id="KW-1185">Reference proteome</keyword>
<dbReference type="PANTHER" id="PTHR19328:SF13">
    <property type="entry name" value="HIPL1 PROTEIN"/>
    <property type="match status" value="1"/>
</dbReference>
<dbReference type="InterPro" id="IPR012938">
    <property type="entry name" value="Glc/Sorbosone_DH"/>
</dbReference>
<dbReference type="EMBL" id="RJSG01000002">
    <property type="protein sequence ID" value="RNL78943.1"/>
    <property type="molecule type" value="Genomic_DNA"/>
</dbReference>
<accession>A0A3N0DU66</accession>
<dbReference type="Proteomes" id="UP000277094">
    <property type="component" value="Unassembled WGS sequence"/>
</dbReference>
<comment type="caution">
    <text evidence="3">The sequence shown here is derived from an EMBL/GenBank/DDBJ whole genome shotgun (WGS) entry which is preliminary data.</text>
</comment>
<evidence type="ECO:0000256" key="1">
    <source>
        <dbReference type="SAM" id="SignalP"/>
    </source>
</evidence>
<evidence type="ECO:0000313" key="3">
    <source>
        <dbReference type="EMBL" id="RNL78943.1"/>
    </source>
</evidence>
<dbReference type="Pfam" id="PF07995">
    <property type="entry name" value="GSDH"/>
    <property type="match status" value="1"/>
</dbReference>
<feature type="domain" description="Glucose/Sorbosone dehydrogenase" evidence="2">
    <location>
        <begin position="47"/>
        <end position="371"/>
    </location>
</feature>
<evidence type="ECO:0000313" key="4">
    <source>
        <dbReference type="Proteomes" id="UP000277094"/>
    </source>
</evidence>
<evidence type="ECO:0000259" key="2">
    <source>
        <dbReference type="Pfam" id="PF07995"/>
    </source>
</evidence>
<organism evidence="3 4">
    <name type="scientific">Nocardioides marmorisolisilvae</name>
    <dbReference type="NCBI Taxonomy" id="1542737"/>
    <lineage>
        <taxon>Bacteria</taxon>
        <taxon>Bacillati</taxon>
        <taxon>Actinomycetota</taxon>
        <taxon>Actinomycetes</taxon>
        <taxon>Propionibacteriales</taxon>
        <taxon>Nocardioidaceae</taxon>
        <taxon>Nocardioides</taxon>
    </lineage>
</organism>
<protein>
    <submittedName>
        <fullName evidence="3">PQQ-dependent sugar dehydrogenase</fullName>
    </submittedName>
</protein>
<name>A0A3N0DU66_9ACTN</name>
<dbReference type="SUPFAM" id="SSF50952">
    <property type="entry name" value="Soluble quinoprotein glucose dehydrogenase"/>
    <property type="match status" value="1"/>
</dbReference>
<dbReference type="InterPro" id="IPR011042">
    <property type="entry name" value="6-blade_b-propeller_TolB-like"/>
</dbReference>
<proteinExistence type="predicted"/>
<feature type="signal peptide" evidence="1">
    <location>
        <begin position="1"/>
        <end position="27"/>
    </location>
</feature>
<dbReference type="InterPro" id="IPR011041">
    <property type="entry name" value="Quinoprot_gluc/sorb_DH_b-prop"/>
</dbReference>
<dbReference type="AlphaFoldDB" id="A0A3N0DU66"/>
<dbReference type="RefSeq" id="WP_123233445.1">
    <property type="nucleotide sequence ID" value="NZ_RJSG01000002.1"/>
</dbReference>